<name>A0A822Z1N3_NELNU</name>
<proteinExistence type="predicted"/>
<keyword evidence="3" id="KW-1185">Reference proteome</keyword>
<comment type="caution">
    <text evidence="2">The sequence shown here is derived from an EMBL/GenBank/DDBJ whole genome shotgun (WGS) entry which is preliminary data.</text>
</comment>
<dbReference type="PANTHER" id="PTHR31431">
    <property type="entry name" value="NUCLEOPORIN NUP188 HOMOLOG"/>
    <property type="match status" value="1"/>
</dbReference>
<evidence type="ECO:0000313" key="2">
    <source>
        <dbReference type="EMBL" id="DAD40324.1"/>
    </source>
</evidence>
<reference evidence="2 3" key="1">
    <citation type="journal article" date="2020" name="Mol. Biol. Evol.">
        <title>Distinct Expression and Methylation Patterns for Genes with Different Fates following a Single Whole-Genome Duplication in Flowering Plants.</title>
        <authorList>
            <person name="Shi T."/>
            <person name="Rahmani R.S."/>
            <person name="Gugger P.F."/>
            <person name="Wang M."/>
            <person name="Li H."/>
            <person name="Zhang Y."/>
            <person name="Li Z."/>
            <person name="Wang Q."/>
            <person name="Van de Peer Y."/>
            <person name="Marchal K."/>
            <person name="Chen J."/>
        </authorList>
    </citation>
    <scope>NUCLEOTIDE SEQUENCE [LARGE SCALE GENOMIC DNA]</scope>
    <source>
        <tissue evidence="2">Leaf</tissue>
    </source>
</reference>
<dbReference type="GO" id="GO:0017056">
    <property type="term" value="F:structural constituent of nuclear pore"/>
    <property type="evidence" value="ECO:0007669"/>
    <property type="project" value="InterPro"/>
</dbReference>
<evidence type="ECO:0008006" key="4">
    <source>
        <dbReference type="Google" id="ProtNLM"/>
    </source>
</evidence>
<dbReference type="Proteomes" id="UP000607653">
    <property type="component" value="Unassembled WGS sequence"/>
</dbReference>
<sequence>MASAAAAIDLAATPKSVDESLWWDSFVLLLNDLENAPLSLELPLSLVKKLKNNHSWFLDTVSLFKPPNQTSRAALDSHKVDVGSHRLIIQPQLKDVALHVSSCLCLDEVQSYILVKQSVERDNMAADLKNQEFVHWILLQYYIERQCLLKCTRQILMHALYIGNVSKDGNAVQEEALKLFADGLERKLLSVLQNLLSSKYPEHMEIDLATLWAEETLIEDSLVLDILFLAYYESFCACNGEQWKNLCLLYKGVLSGSFNFAMLTLSIEARNSLYHAKVQLLLILIETLDLESLLQMVHDEVPFRQGHSVFSLKDVQVMDSVISSFNVLETGEASPLILAWAVFLCLISSLPEKQDNNVLMEIDHAGYVRQAFEAAPLNYFLEILENDILKDSDAVCFSLLDIGNSSPVQAARTSGHIEESLRVDVVEIICTLVKNLSPDGSGAKLMALSITIMANMLKCSPSHVAVVALKSNILDVALRINSFEENSNVSSGRWCLSGGLARMLLIDCEQNEECCQLTISVLDFTMRLLETGAQDDAVLALVVFCLQYVFVNHEYWKYKLKHFRWKVTIKVLEVMKKCITSIPHLQKLGHVIRNILLSDSSIHNTLFRIMCITTHTVERLYIIRLYELKEIEGLQLAVCSVLDIVSTMLNDLSKDISFSLPVFHQAILSSVTKPIPVVKAVISLISFFRDQAIQVGAARVLSMLCTIADNAQPYLFGNICLASDDMQIMDLRYSISDILCEGTPRNEDLFVAILKLLTSAATFQPAFLVSVIATKENMEDQLSLSGDLKRQAKEASFGSLRPSKASIIDALFQHVKKTDVLIESHPYLLLHVLKFLKALWQGATQYVQILELFKTSDNFWKLLSSSISAVATTSTPLEDLSGVANLSLAYKYECHSVALDIIAHEMYLQEKLQQAEVSAKQSSEPSKERIENTVSKEKSGSASLTDLMDILSTWCKSPVLGNLIKLYATSGFHSKVFLHSKIASSLFIVHVMGKLTTGNSGSLSLSLTEKIRNMYKQLKEQSAFSELLAQYSVRGYSEGKELETLILSDLYYHLEGELEGRTMSPGPFKDLSQYLIESNLLQINEQMDRGDFYSASNCAFLYDLVLLQVDMGLEFWDHSEWKASKPIAERMLSYMQNANSMAFLANSKLSALKALTAMLCVYEENSTEVKRKHIDRGISEQLCESCINHICNDLQRTVKAIDLSSDVSEDILNFVSAQTELLLHLMRSLFRKLSPTVNRQMYVSICKLVSKTSGTVLRVLSDLRTSSTVVKGAMKLVLMLLLTSIKSSYSNSCVREKLDTGSIEAFTEVSLVSLGLLPILCNFIETVEYCTLTIATIDLMLNSFLTSDTWLPIIQKHLRLQFLVQKLQERDSFASIPIILKFLLTLAQVRGGAEMLQNANVFSSLKALFALLLDGNHILNIQGNNGFATSLDKDEKPQYIWGLGLAVVTAMINSLGDSSSCDDMMDGLISYFFCEQFHLVSYYLNAPDFSSDGHDKKRARTQKTQTSLAALKETEHTLMLICMLAKHRNWVKAMKEMDSQLRERCIHLLAFISKGAQRLGEHSSRTSPLMCPPILKEEVESNKKPSFLESRSGWFGLSLLGCATKTEVSDAVAIQIYKIAFLLLEFLCLQVEGAAKRAEEVGYIDLAHFPELPMPEILHGLQDQVVAIVTELCEAHKSKPIQPEIQGVCFLMLQIMEKALYLEFGVSQTCGIRPVLGRVEDFSRGIKLLMQAAETNSFLKTSIKDLKQIISLMYPGVVQAEGFL</sequence>
<feature type="compositionally biased region" description="Basic and acidic residues" evidence="1">
    <location>
        <begin position="925"/>
        <end position="937"/>
    </location>
</feature>
<evidence type="ECO:0000256" key="1">
    <source>
        <dbReference type="SAM" id="MobiDB-lite"/>
    </source>
</evidence>
<dbReference type="PANTHER" id="PTHR31431:SF1">
    <property type="entry name" value="NUCLEOPORIN NUP188"/>
    <property type="match status" value="1"/>
</dbReference>
<feature type="region of interest" description="Disordered" evidence="1">
    <location>
        <begin position="918"/>
        <end position="937"/>
    </location>
</feature>
<accession>A0A822Z1N3</accession>
<protein>
    <recommendedName>
        <fullName evidence="4">Nucleoporin NUP188 homolog</fullName>
    </recommendedName>
</protein>
<organism evidence="2 3">
    <name type="scientific">Nelumbo nucifera</name>
    <name type="common">Sacred lotus</name>
    <dbReference type="NCBI Taxonomy" id="4432"/>
    <lineage>
        <taxon>Eukaryota</taxon>
        <taxon>Viridiplantae</taxon>
        <taxon>Streptophyta</taxon>
        <taxon>Embryophyta</taxon>
        <taxon>Tracheophyta</taxon>
        <taxon>Spermatophyta</taxon>
        <taxon>Magnoliopsida</taxon>
        <taxon>Proteales</taxon>
        <taxon>Nelumbonaceae</taxon>
        <taxon>Nelumbo</taxon>
    </lineage>
</organism>
<dbReference type="InterPro" id="IPR044840">
    <property type="entry name" value="Nup188"/>
</dbReference>
<evidence type="ECO:0000313" key="3">
    <source>
        <dbReference type="Proteomes" id="UP000607653"/>
    </source>
</evidence>
<dbReference type="EMBL" id="DUZY01000005">
    <property type="protein sequence ID" value="DAD40324.1"/>
    <property type="molecule type" value="Genomic_DNA"/>
</dbReference>
<gene>
    <name evidence="2" type="ORF">HUJ06_014647</name>
</gene>